<sequence>MQISPVAMRLTGPLFGEIQMSTYAAPLRDMLFAMKEVGGLDAIAAQPGREEVSADLVEAILEEAGKFASGVLDPINRTGDKIGARWSTGNVVTAAPGFKEAYDSFCETGWHAMPARTEFGGQGLPTLVSTAVAEMWKSAGLGFSLCQMLTQGAVEAIAHHGSEELKAKYLPNMVSGKWTGTMNLTEPQAGSDLAAVRTKAVPEGDHYRVSGTKIFITWGEHDLAENIIHLVLARLPDAPEGVKGISLFVCPKFLVNDDGSLGERNDLACTSIEHKMGIHGSPTSVMSFGDGPGAIGYLVGEAHKGLSYMFTMMNHARVNVGLEGLGVSERAYQHAREYALERVQGRTLVAGSRTIIGHPDVRRMLMDMKARTEAMRALAYYAAGLLDRAAGHEDAGVRAQSQSRAELLTPVVKGWCTEVAQTVTYTGVQIHGGMGFIEETGAAQYMRDAHITTIYEGTTGIQANDLVGRKLCREGGSTMAALLADVRADAQRMVEEGQSCGTDGLGRSLLQSVDALNTATQYLLATYAGNPAAVNAAAVPFLKLTGNVVSGWLLARLAECAAAQIAAGSADYDFLQAKVVTARHYMAHVMSECSGLQAVVTEGAATTLGLSDSQF</sequence>
<evidence type="ECO:0000256" key="4">
    <source>
        <dbReference type="ARBA" id="ARBA00022827"/>
    </source>
</evidence>
<dbReference type="GO" id="GO:0016627">
    <property type="term" value="F:oxidoreductase activity, acting on the CH-CH group of donors"/>
    <property type="evidence" value="ECO:0007669"/>
    <property type="project" value="InterPro"/>
</dbReference>
<reference evidence="15 16" key="1">
    <citation type="submission" date="2017-07" db="EMBL/GenBank/DDBJ databases">
        <title>Complete Genome Sequence of the cosmetic ferment Vitreoscilla filiformis (ATCC15551).</title>
        <authorList>
            <person name="Contreras S."/>
            <person name="Sagory-Zalkind P."/>
            <person name="Blanquart H."/>
            <person name="Iltis A."/>
            <person name="Morand S.C."/>
        </authorList>
    </citation>
    <scope>NUCLEOTIDE SEQUENCE [LARGE SCALE GENOMIC DNA]</scope>
    <source>
        <strain evidence="15 16">ATCC 15551</strain>
    </source>
</reference>
<comment type="catalytic activity">
    <reaction evidence="6">
        <text>3-(methylsulfanyl)propanoyl-CoA + oxidized [electron-transfer flavoprotein] + H(+) = 3-(methylsulfanyl)acryloyl-CoA + reduced [electron-transfer flavoprotein]</text>
        <dbReference type="Rhea" id="RHEA:52612"/>
        <dbReference type="Rhea" id="RHEA-COMP:10685"/>
        <dbReference type="Rhea" id="RHEA-COMP:10686"/>
        <dbReference type="ChEBI" id="CHEBI:15378"/>
        <dbReference type="ChEBI" id="CHEBI:57692"/>
        <dbReference type="ChEBI" id="CHEBI:58307"/>
        <dbReference type="ChEBI" id="CHEBI:82815"/>
        <dbReference type="ChEBI" id="CHEBI:84994"/>
        <dbReference type="EC" id="1.3.99.41"/>
    </reaction>
    <physiologicalReaction direction="left-to-right" evidence="6">
        <dbReference type="Rhea" id="RHEA:52613"/>
    </physiologicalReaction>
</comment>
<dbReference type="Pfam" id="PF00441">
    <property type="entry name" value="Acyl-CoA_dh_1"/>
    <property type="match status" value="1"/>
</dbReference>
<evidence type="ECO:0000256" key="1">
    <source>
        <dbReference type="ARBA" id="ARBA00001974"/>
    </source>
</evidence>
<dbReference type="GO" id="GO:0050660">
    <property type="term" value="F:flavin adenine dinucleotide binding"/>
    <property type="evidence" value="ECO:0007669"/>
    <property type="project" value="InterPro"/>
</dbReference>
<keyword evidence="3 10" id="KW-0285">Flavoprotein</keyword>
<dbReference type="EC" id="1.3.99.41" evidence="8"/>
<keyword evidence="5 10" id="KW-0560">Oxidoreductase</keyword>
<dbReference type="PANTHER" id="PTHR42803">
    <property type="entry name" value="ACYL-COA DEHYDROGENASE"/>
    <property type="match status" value="1"/>
</dbReference>
<dbReference type="Gene3D" id="1.20.140.10">
    <property type="entry name" value="Butyryl-CoA Dehydrogenase, subunit A, domain 3"/>
    <property type="match status" value="1"/>
</dbReference>
<dbReference type="Pfam" id="PF02771">
    <property type="entry name" value="Acyl-CoA_dh_N"/>
    <property type="match status" value="1"/>
</dbReference>
<dbReference type="InterPro" id="IPR052166">
    <property type="entry name" value="Diverse_Acyl-CoA_DH"/>
</dbReference>
<dbReference type="FunFam" id="2.40.110.10:FF:000031">
    <property type="entry name" value="Acyl-CoA dehydrogenase, putative"/>
    <property type="match status" value="1"/>
</dbReference>
<organism evidence="15 16">
    <name type="scientific">Vitreoscilla filiformis</name>
    <dbReference type="NCBI Taxonomy" id="63"/>
    <lineage>
        <taxon>Bacteria</taxon>
        <taxon>Pseudomonadati</taxon>
        <taxon>Pseudomonadota</taxon>
        <taxon>Betaproteobacteria</taxon>
        <taxon>Neisseriales</taxon>
        <taxon>Neisseriaceae</taxon>
        <taxon>Vitreoscilla</taxon>
    </lineage>
</organism>
<protein>
    <recommendedName>
        <fullName evidence="9">3-methylmercaptopropionyl-CoA dehydrogenase</fullName>
        <ecNumber evidence="8">1.3.99.41</ecNumber>
    </recommendedName>
</protein>
<gene>
    <name evidence="15" type="ORF">VITFI_CDS1155</name>
</gene>
<dbReference type="Pfam" id="PF12806">
    <property type="entry name" value="Acyl-CoA_dh_C"/>
    <property type="match status" value="1"/>
</dbReference>
<dbReference type="AlphaFoldDB" id="A0A221KDN9"/>
<dbReference type="InterPro" id="IPR025878">
    <property type="entry name" value="Acyl-CoA_dh-like_C_dom"/>
</dbReference>
<accession>A0A221KDN9</accession>
<evidence type="ECO:0000259" key="13">
    <source>
        <dbReference type="Pfam" id="PF02771"/>
    </source>
</evidence>
<dbReference type="EMBL" id="CP022423">
    <property type="protein sequence ID" value="ASM76933.1"/>
    <property type="molecule type" value="Genomic_DNA"/>
</dbReference>
<dbReference type="PANTHER" id="PTHR42803:SF1">
    <property type="entry name" value="BROAD-SPECIFICITY LINEAR ACYL-COA DEHYDROGENASE FADE5"/>
    <property type="match status" value="1"/>
</dbReference>
<evidence type="ECO:0000256" key="6">
    <source>
        <dbReference type="ARBA" id="ARBA00051388"/>
    </source>
</evidence>
<feature type="domain" description="Acyl-CoA dehydrogenase/oxidase C-terminal" evidence="11">
    <location>
        <begin position="304"/>
        <end position="466"/>
    </location>
</feature>
<evidence type="ECO:0000259" key="11">
    <source>
        <dbReference type="Pfam" id="PF00441"/>
    </source>
</evidence>
<evidence type="ECO:0000313" key="15">
    <source>
        <dbReference type="EMBL" id="ASM76933.1"/>
    </source>
</evidence>
<comment type="similarity">
    <text evidence="2 10">Belongs to the acyl-CoA dehydrogenase family.</text>
</comment>
<dbReference type="InterPro" id="IPR046373">
    <property type="entry name" value="Acyl-CoA_Oxase/DH_mid-dom_sf"/>
</dbReference>
<dbReference type="InterPro" id="IPR006091">
    <property type="entry name" value="Acyl-CoA_Oxase/DH_mid-dom"/>
</dbReference>
<dbReference type="InterPro" id="IPR009100">
    <property type="entry name" value="AcylCoA_DH/oxidase_NM_dom_sf"/>
</dbReference>
<evidence type="ECO:0000256" key="5">
    <source>
        <dbReference type="ARBA" id="ARBA00023002"/>
    </source>
</evidence>
<evidence type="ECO:0000259" key="12">
    <source>
        <dbReference type="Pfam" id="PF02770"/>
    </source>
</evidence>
<comment type="function">
    <text evidence="7">Involved in the assimilation of dimethylsulphoniopropionate (DMSP), an important compound in the fixation of carbon in marine phytoplankton, by mediating the conversion of 3-(methylthio)propanoyl-CoA (MMPA-CoA) to 3-(methylthio)acryloyl-CoA (MTA-CoA).</text>
</comment>
<proteinExistence type="inferred from homology"/>
<evidence type="ECO:0000256" key="10">
    <source>
        <dbReference type="RuleBase" id="RU362125"/>
    </source>
</evidence>
<comment type="cofactor">
    <cofactor evidence="1 10">
        <name>FAD</name>
        <dbReference type="ChEBI" id="CHEBI:57692"/>
    </cofactor>
</comment>
<dbReference type="InterPro" id="IPR036250">
    <property type="entry name" value="AcylCo_DH-like_C"/>
</dbReference>
<evidence type="ECO:0000256" key="9">
    <source>
        <dbReference type="ARBA" id="ARBA00069043"/>
    </source>
</evidence>
<dbReference type="Pfam" id="PF02770">
    <property type="entry name" value="Acyl-CoA_dh_M"/>
    <property type="match status" value="1"/>
</dbReference>
<dbReference type="Gene3D" id="2.40.110.10">
    <property type="entry name" value="Butyryl-CoA Dehydrogenase, subunit A, domain 2"/>
    <property type="match status" value="1"/>
</dbReference>
<dbReference type="SUPFAM" id="SSF47203">
    <property type="entry name" value="Acyl-CoA dehydrogenase C-terminal domain-like"/>
    <property type="match status" value="1"/>
</dbReference>
<feature type="domain" description="Acetyl-CoA dehydrogenase-like C-terminal" evidence="14">
    <location>
        <begin position="484"/>
        <end position="610"/>
    </location>
</feature>
<evidence type="ECO:0000256" key="3">
    <source>
        <dbReference type="ARBA" id="ARBA00022630"/>
    </source>
</evidence>
<keyword evidence="4 10" id="KW-0274">FAD</keyword>
<dbReference type="InterPro" id="IPR009075">
    <property type="entry name" value="AcylCo_DH/oxidase_C"/>
</dbReference>
<dbReference type="KEGG" id="vff:VITFI_CDS1155"/>
<feature type="domain" description="Acyl-CoA dehydrogenase/oxidase N-terminal" evidence="13">
    <location>
        <begin position="99"/>
        <end position="177"/>
    </location>
</feature>
<evidence type="ECO:0000313" key="16">
    <source>
        <dbReference type="Proteomes" id="UP000199729"/>
    </source>
</evidence>
<evidence type="ECO:0000256" key="8">
    <source>
        <dbReference type="ARBA" id="ARBA00066694"/>
    </source>
</evidence>
<dbReference type="Gene3D" id="1.10.540.10">
    <property type="entry name" value="Acyl-CoA dehydrogenase/oxidase, N-terminal domain"/>
    <property type="match status" value="1"/>
</dbReference>
<evidence type="ECO:0000259" key="14">
    <source>
        <dbReference type="Pfam" id="PF12806"/>
    </source>
</evidence>
<keyword evidence="16" id="KW-1185">Reference proteome</keyword>
<dbReference type="SUPFAM" id="SSF56645">
    <property type="entry name" value="Acyl-CoA dehydrogenase NM domain-like"/>
    <property type="match status" value="1"/>
</dbReference>
<dbReference type="InterPro" id="IPR013786">
    <property type="entry name" value="AcylCoA_DH/ox_N"/>
</dbReference>
<feature type="domain" description="Acyl-CoA oxidase/dehydrogenase middle" evidence="12">
    <location>
        <begin position="182"/>
        <end position="289"/>
    </location>
</feature>
<dbReference type="Proteomes" id="UP000199729">
    <property type="component" value="Chromosome"/>
</dbReference>
<evidence type="ECO:0000256" key="2">
    <source>
        <dbReference type="ARBA" id="ARBA00009347"/>
    </source>
</evidence>
<name>A0A221KDN9_VITFI</name>
<evidence type="ECO:0000256" key="7">
    <source>
        <dbReference type="ARBA" id="ARBA00058683"/>
    </source>
</evidence>
<dbReference type="InterPro" id="IPR037069">
    <property type="entry name" value="AcylCoA_DH/ox_N_sf"/>
</dbReference>